<dbReference type="PANTHER" id="PTHR33515">
    <property type="entry name" value="RIBOSOME-BINDING FACTOR A, CHLOROPLASTIC-RELATED"/>
    <property type="match status" value="1"/>
</dbReference>
<protein>
    <recommendedName>
        <fullName evidence="2">Ribosome-binding factor A</fullName>
    </recommendedName>
</protein>
<dbReference type="Gene3D" id="3.30.300.20">
    <property type="match status" value="1"/>
</dbReference>
<evidence type="ECO:0000256" key="2">
    <source>
        <dbReference type="HAMAP-Rule" id="MF_00003"/>
    </source>
</evidence>
<dbReference type="EMBL" id="JBHRSV010000016">
    <property type="protein sequence ID" value="MFC2926088.1"/>
    <property type="molecule type" value="Genomic_DNA"/>
</dbReference>
<keyword evidence="4" id="KW-1185">Reference proteome</keyword>
<dbReference type="InterPro" id="IPR015946">
    <property type="entry name" value="KH_dom-like_a/b"/>
</dbReference>
<name>A0ABV6ZXG2_9PROT</name>
<dbReference type="HAMAP" id="MF_00003">
    <property type="entry name" value="RbfA"/>
    <property type="match status" value="1"/>
</dbReference>
<dbReference type="InterPro" id="IPR000238">
    <property type="entry name" value="RbfA"/>
</dbReference>
<comment type="caution">
    <text evidence="3">The sequence shown here is derived from an EMBL/GenBank/DDBJ whole genome shotgun (WGS) entry which is preliminary data.</text>
</comment>
<dbReference type="InterPro" id="IPR023799">
    <property type="entry name" value="RbfA_dom_sf"/>
</dbReference>
<reference evidence="4" key="1">
    <citation type="journal article" date="2019" name="Int. J. Syst. Evol. Microbiol.">
        <title>The Global Catalogue of Microorganisms (GCM) 10K type strain sequencing project: providing services to taxonomists for standard genome sequencing and annotation.</title>
        <authorList>
            <consortium name="The Broad Institute Genomics Platform"/>
            <consortium name="The Broad Institute Genome Sequencing Center for Infectious Disease"/>
            <person name="Wu L."/>
            <person name="Ma J."/>
        </authorList>
    </citation>
    <scope>NUCLEOTIDE SEQUENCE [LARGE SCALE GENOMIC DNA]</scope>
    <source>
        <strain evidence="4">KCTC 52487</strain>
    </source>
</reference>
<comment type="subunit">
    <text evidence="2">Monomer. Binds 30S ribosomal subunits, but not 50S ribosomal subunits or 70S ribosomes.</text>
</comment>
<dbReference type="RefSeq" id="WP_343164408.1">
    <property type="nucleotide sequence ID" value="NZ_JBHRSV010000016.1"/>
</dbReference>
<dbReference type="PROSITE" id="PS01319">
    <property type="entry name" value="RBFA"/>
    <property type="match status" value="1"/>
</dbReference>
<evidence type="ECO:0000313" key="3">
    <source>
        <dbReference type="EMBL" id="MFC2926088.1"/>
    </source>
</evidence>
<evidence type="ECO:0000256" key="1">
    <source>
        <dbReference type="ARBA" id="ARBA00022517"/>
    </source>
</evidence>
<sequence length="139" mass="15485">MSRHASEKGPTQRQLRAGELIRHAIAGLLQREELRDPALTGVIVTVTEVRMSPDLKHANVYVAPLGHTDAAPMVKGLNRAASFLRAKLGREIDMKFTPDLRFHADDRYDAAEKVDEILARPEVARDLDNDPDHDEGDNV</sequence>
<dbReference type="SUPFAM" id="SSF89919">
    <property type="entry name" value="Ribosome-binding factor A, RbfA"/>
    <property type="match status" value="1"/>
</dbReference>
<dbReference type="Proteomes" id="UP001595379">
    <property type="component" value="Unassembled WGS sequence"/>
</dbReference>
<comment type="subcellular location">
    <subcellularLocation>
        <location evidence="2">Cytoplasm</location>
    </subcellularLocation>
</comment>
<organism evidence="3 4">
    <name type="scientific">Hyphobacterium vulgare</name>
    <dbReference type="NCBI Taxonomy" id="1736751"/>
    <lineage>
        <taxon>Bacteria</taxon>
        <taxon>Pseudomonadati</taxon>
        <taxon>Pseudomonadota</taxon>
        <taxon>Alphaproteobacteria</taxon>
        <taxon>Maricaulales</taxon>
        <taxon>Maricaulaceae</taxon>
        <taxon>Hyphobacterium</taxon>
    </lineage>
</organism>
<dbReference type="PANTHER" id="PTHR33515:SF1">
    <property type="entry name" value="RIBOSOME-BINDING FACTOR A, CHLOROPLASTIC-RELATED"/>
    <property type="match status" value="1"/>
</dbReference>
<keyword evidence="2" id="KW-0963">Cytoplasm</keyword>
<keyword evidence="1 2" id="KW-0690">Ribosome biogenesis</keyword>
<comment type="similarity">
    <text evidence="2">Belongs to the RbfA family.</text>
</comment>
<gene>
    <name evidence="2 3" type="primary">rbfA</name>
    <name evidence="3" type="ORF">ACFOOR_08215</name>
</gene>
<dbReference type="InterPro" id="IPR020053">
    <property type="entry name" value="Ribosome-bd_factorA_CS"/>
</dbReference>
<proteinExistence type="inferred from homology"/>
<evidence type="ECO:0000313" key="4">
    <source>
        <dbReference type="Proteomes" id="UP001595379"/>
    </source>
</evidence>
<comment type="function">
    <text evidence="2">One of several proteins that assist in the late maturation steps of the functional core of the 30S ribosomal subunit. Associates with free 30S ribosomal subunits (but not with 30S subunits that are part of 70S ribosomes or polysomes). Required for efficient processing of 16S rRNA. May interact with the 5'-terminal helix region of 16S rRNA.</text>
</comment>
<accession>A0ABV6ZXG2</accession>
<dbReference type="NCBIfam" id="NF001802">
    <property type="entry name" value="PRK00521.2-5"/>
    <property type="match status" value="1"/>
</dbReference>
<dbReference type="Pfam" id="PF02033">
    <property type="entry name" value="RBFA"/>
    <property type="match status" value="1"/>
</dbReference>
<dbReference type="NCBIfam" id="TIGR00082">
    <property type="entry name" value="rbfA"/>
    <property type="match status" value="1"/>
</dbReference>